<evidence type="ECO:0000313" key="2">
    <source>
        <dbReference type="Proteomes" id="UP000685013"/>
    </source>
</evidence>
<gene>
    <name evidence="1" type="ORF">SDJN03_21650</name>
</gene>
<evidence type="ECO:0000313" key="1">
    <source>
        <dbReference type="EMBL" id="KAG6581648.1"/>
    </source>
</evidence>
<protein>
    <submittedName>
        <fullName evidence="1">Uncharacterized protein</fullName>
    </submittedName>
</protein>
<dbReference type="EMBL" id="JAGKQH010000014">
    <property type="protein sequence ID" value="KAG6581648.1"/>
    <property type="molecule type" value="Genomic_DNA"/>
</dbReference>
<feature type="non-terminal residue" evidence="1">
    <location>
        <position position="1"/>
    </location>
</feature>
<dbReference type="AlphaFoldDB" id="A0AAV6MHA5"/>
<accession>A0AAV6MHA5</accession>
<reference evidence="1 2" key="1">
    <citation type="journal article" date="2021" name="Hortic Res">
        <title>The domestication of Cucurbita argyrosperma as revealed by the genome of its wild relative.</title>
        <authorList>
            <person name="Barrera-Redondo J."/>
            <person name="Sanchez-de la Vega G."/>
            <person name="Aguirre-Liguori J.A."/>
            <person name="Castellanos-Morales G."/>
            <person name="Gutierrez-Guerrero Y.T."/>
            <person name="Aguirre-Dugua X."/>
            <person name="Aguirre-Planter E."/>
            <person name="Tenaillon M.I."/>
            <person name="Lira-Saade R."/>
            <person name="Eguiarte L.E."/>
        </authorList>
    </citation>
    <scope>NUCLEOTIDE SEQUENCE [LARGE SCALE GENOMIC DNA]</scope>
    <source>
        <strain evidence="1">JBR-2021</strain>
    </source>
</reference>
<dbReference type="Proteomes" id="UP000685013">
    <property type="component" value="Chromosome 14"/>
</dbReference>
<proteinExistence type="predicted"/>
<sequence>MNTTGPKSRHDTHLGPSHNMRINVAYLIKILPRTRHYPRNRCELGCIPTRRSAGQASSLASGVAIDRLGLCNKQPSSAMDFELRKCANISGGDKFLDGAFKDKLLSQRYLWLTSID</sequence>
<comment type="caution">
    <text evidence="1">The sequence shown here is derived from an EMBL/GenBank/DDBJ whole genome shotgun (WGS) entry which is preliminary data.</text>
</comment>
<organism evidence="1 2">
    <name type="scientific">Cucurbita argyrosperma subsp. sororia</name>
    <dbReference type="NCBI Taxonomy" id="37648"/>
    <lineage>
        <taxon>Eukaryota</taxon>
        <taxon>Viridiplantae</taxon>
        <taxon>Streptophyta</taxon>
        <taxon>Embryophyta</taxon>
        <taxon>Tracheophyta</taxon>
        <taxon>Spermatophyta</taxon>
        <taxon>Magnoliopsida</taxon>
        <taxon>eudicotyledons</taxon>
        <taxon>Gunneridae</taxon>
        <taxon>Pentapetalae</taxon>
        <taxon>rosids</taxon>
        <taxon>fabids</taxon>
        <taxon>Cucurbitales</taxon>
        <taxon>Cucurbitaceae</taxon>
        <taxon>Cucurbiteae</taxon>
        <taxon>Cucurbita</taxon>
    </lineage>
</organism>
<name>A0AAV6MHA5_9ROSI</name>
<keyword evidence="2" id="KW-1185">Reference proteome</keyword>